<dbReference type="GO" id="GO:0051213">
    <property type="term" value="F:dioxygenase activity"/>
    <property type="evidence" value="ECO:0007669"/>
    <property type="project" value="UniProtKB-KW"/>
</dbReference>
<dbReference type="InterPro" id="IPR044862">
    <property type="entry name" value="Pro_4_hyd_alph_FE2OG_OXY"/>
</dbReference>
<evidence type="ECO:0000259" key="7">
    <source>
        <dbReference type="PROSITE" id="PS51471"/>
    </source>
</evidence>
<dbReference type="InterPro" id="IPR005123">
    <property type="entry name" value="Oxoglu/Fe-dep_dioxygenase_dom"/>
</dbReference>
<dbReference type="InterPro" id="IPR039210">
    <property type="entry name" value="OGFOD3"/>
</dbReference>
<comment type="cofactor">
    <cofactor evidence="1">
        <name>L-ascorbate</name>
        <dbReference type="ChEBI" id="CHEBI:38290"/>
    </cofactor>
</comment>
<name>A0A1Y1ND90_PHOPY</name>
<protein>
    <recommendedName>
        <fullName evidence="7">Fe2OG dioxygenase domain-containing protein</fullName>
    </recommendedName>
</protein>
<dbReference type="EMBL" id="GEZM01006960">
    <property type="protein sequence ID" value="JAV95528.1"/>
    <property type="molecule type" value="Transcribed_RNA"/>
</dbReference>
<dbReference type="SMART" id="SM00702">
    <property type="entry name" value="P4Hc"/>
    <property type="match status" value="1"/>
</dbReference>
<reference evidence="8" key="1">
    <citation type="journal article" date="2016" name="Sci. Rep.">
        <title>Molecular characterization of firefly nuptial gifts: a multi-omics approach sheds light on postcopulatory sexual selection.</title>
        <authorList>
            <person name="Al-Wathiqui N."/>
            <person name="Fallon T.R."/>
            <person name="South A."/>
            <person name="Weng J.K."/>
            <person name="Lewis S.M."/>
        </authorList>
    </citation>
    <scope>NUCLEOTIDE SEQUENCE</scope>
</reference>
<proteinExistence type="predicted"/>
<keyword evidence="6" id="KW-0472">Membrane</keyword>
<dbReference type="PROSITE" id="PS51471">
    <property type="entry name" value="FE2OG_OXY"/>
    <property type="match status" value="1"/>
</dbReference>
<dbReference type="Gene3D" id="2.60.120.620">
    <property type="entry name" value="q2cbj1_9rhob like domain"/>
    <property type="match status" value="1"/>
</dbReference>
<evidence type="ECO:0000256" key="6">
    <source>
        <dbReference type="SAM" id="Phobius"/>
    </source>
</evidence>
<dbReference type="GO" id="GO:0005506">
    <property type="term" value="F:iron ion binding"/>
    <property type="evidence" value="ECO:0007669"/>
    <property type="project" value="InterPro"/>
</dbReference>
<keyword evidence="6" id="KW-1133">Transmembrane helix</keyword>
<evidence type="ECO:0000256" key="3">
    <source>
        <dbReference type="ARBA" id="ARBA00022964"/>
    </source>
</evidence>
<keyword evidence="2" id="KW-0479">Metal-binding</keyword>
<dbReference type="PANTHER" id="PTHR14650">
    <property type="entry name" value="PROLYL HYDROXYLASE-RELATED"/>
    <property type="match status" value="1"/>
</dbReference>
<dbReference type="GO" id="GO:0016705">
    <property type="term" value="F:oxidoreductase activity, acting on paired donors, with incorporation or reduction of molecular oxygen"/>
    <property type="evidence" value="ECO:0007669"/>
    <property type="project" value="InterPro"/>
</dbReference>
<dbReference type="EMBL" id="GEZM01006958">
    <property type="protein sequence ID" value="JAV95529.1"/>
    <property type="molecule type" value="Transcribed_RNA"/>
</dbReference>
<dbReference type="GO" id="GO:0016020">
    <property type="term" value="C:membrane"/>
    <property type="evidence" value="ECO:0007669"/>
    <property type="project" value="TreeGrafter"/>
</dbReference>
<evidence type="ECO:0000313" key="8">
    <source>
        <dbReference type="EMBL" id="JAV95528.1"/>
    </source>
</evidence>
<feature type="domain" description="Fe2OG dioxygenase" evidence="7">
    <location>
        <begin position="193"/>
        <end position="293"/>
    </location>
</feature>
<evidence type="ECO:0000256" key="5">
    <source>
        <dbReference type="ARBA" id="ARBA00023004"/>
    </source>
</evidence>
<dbReference type="GO" id="GO:0031418">
    <property type="term" value="F:L-ascorbic acid binding"/>
    <property type="evidence" value="ECO:0007669"/>
    <property type="project" value="InterPro"/>
</dbReference>
<keyword evidence="6" id="KW-0812">Transmembrane</keyword>
<organism evidence="8">
    <name type="scientific">Photinus pyralis</name>
    <name type="common">Common eastern firefly</name>
    <name type="synonym">Lampyris pyralis</name>
    <dbReference type="NCBI Taxonomy" id="7054"/>
    <lineage>
        <taxon>Eukaryota</taxon>
        <taxon>Metazoa</taxon>
        <taxon>Ecdysozoa</taxon>
        <taxon>Arthropoda</taxon>
        <taxon>Hexapoda</taxon>
        <taxon>Insecta</taxon>
        <taxon>Pterygota</taxon>
        <taxon>Neoptera</taxon>
        <taxon>Endopterygota</taxon>
        <taxon>Coleoptera</taxon>
        <taxon>Polyphaga</taxon>
        <taxon>Elateriformia</taxon>
        <taxon>Elateroidea</taxon>
        <taxon>Lampyridae</taxon>
        <taxon>Lampyrinae</taxon>
        <taxon>Photinus</taxon>
    </lineage>
</organism>
<evidence type="ECO:0000256" key="2">
    <source>
        <dbReference type="ARBA" id="ARBA00022723"/>
    </source>
</evidence>
<sequence length="305" mass="34461">MAVATKKIKEKEAKTPNAKPEKLSFGFLSQQRIWSRFVVILGVITYIWYTAKDGKETTLAKQKDVVQRRGQVFECDSNYLTEVKQFANCEPKKCGRYISDKIVTTNEVEVLLKIAKRGFALGSSDRGVSILDLHSGALSFGEQLVNIHSFVESKNILNPADLAVYKIVKAKIQHAIAETFQIGINQLQIAHPTFFSRVTNLDPKTVHNEYWHVHVDEDVNKSFHYTSVLYLADYGREFAGGRLTFLDTQKTNVTLEPRKGRVVMFTSGRENTHHVERVASGTRYAMTVSFSCDVKKAIKDPVTPK</sequence>
<dbReference type="PANTHER" id="PTHR14650:SF1">
    <property type="entry name" value="2-OXOGLUTARATE AND IRON-DEPENDENT OXYGENASE DOMAIN-CONTAINING PROTEIN 3"/>
    <property type="match status" value="1"/>
</dbReference>
<feature type="transmembrane region" description="Helical" evidence="6">
    <location>
        <begin position="33"/>
        <end position="51"/>
    </location>
</feature>
<accession>A0A1Y1ND90</accession>
<keyword evidence="4" id="KW-0560">Oxidoreductase</keyword>
<keyword evidence="3" id="KW-0223">Dioxygenase</keyword>
<evidence type="ECO:0000256" key="1">
    <source>
        <dbReference type="ARBA" id="ARBA00001961"/>
    </source>
</evidence>
<dbReference type="InterPro" id="IPR006620">
    <property type="entry name" value="Pro_4_hyd_alph"/>
</dbReference>
<dbReference type="Pfam" id="PF13640">
    <property type="entry name" value="2OG-FeII_Oxy_3"/>
    <property type="match status" value="1"/>
</dbReference>
<dbReference type="AlphaFoldDB" id="A0A1Y1ND90"/>
<evidence type="ECO:0000256" key="4">
    <source>
        <dbReference type="ARBA" id="ARBA00023002"/>
    </source>
</evidence>
<keyword evidence="5" id="KW-0408">Iron</keyword>